<name>A0AAV1CK65_OLDCO</name>
<protein>
    <submittedName>
        <fullName evidence="3">OLC1v1031833C1</fullName>
    </submittedName>
</protein>
<organism evidence="3 4">
    <name type="scientific">Oldenlandia corymbosa var. corymbosa</name>
    <dbReference type="NCBI Taxonomy" id="529605"/>
    <lineage>
        <taxon>Eukaryota</taxon>
        <taxon>Viridiplantae</taxon>
        <taxon>Streptophyta</taxon>
        <taxon>Embryophyta</taxon>
        <taxon>Tracheophyta</taxon>
        <taxon>Spermatophyta</taxon>
        <taxon>Magnoliopsida</taxon>
        <taxon>eudicotyledons</taxon>
        <taxon>Gunneridae</taxon>
        <taxon>Pentapetalae</taxon>
        <taxon>asterids</taxon>
        <taxon>lamiids</taxon>
        <taxon>Gentianales</taxon>
        <taxon>Rubiaceae</taxon>
        <taxon>Rubioideae</taxon>
        <taxon>Spermacoceae</taxon>
        <taxon>Hedyotis-Oldenlandia complex</taxon>
        <taxon>Oldenlandia</taxon>
    </lineage>
</organism>
<dbReference type="AlphaFoldDB" id="A0AAV1CK65"/>
<feature type="coiled-coil region" evidence="1">
    <location>
        <begin position="10"/>
        <end position="37"/>
    </location>
</feature>
<reference evidence="3" key="1">
    <citation type="submission" date="2023-03" db="EMBL/GenBank/DDBJ databases">
        <authorList>
            <person name="Julca I."/>
        </authorList>
    </citation>
    <scope>NUCLEOTIDE SEQUENCE</scope>
</reference>
<feature type="region of interest" description="Disordered" evidence="2">
    <location>
        <begin position="141"/>
        <end position="161"/>
    </location>
</feature>
<sequence length="161" mass="18127">MVNWPRNYRVDELTVQLETLEERFRDLDAKIESKATEHDANVAELRSNLTGELAAFTERLVESIKISENCNQEKAPIIESIPLAIPVDKRLPLIPIDLDPSKAPPKSSSEKRVLTPVVNPIPVRRDFVPTTVTHINTVREGRQTRPRANELVLGGESGYHT</sequence>
<proteinExistence type="predicted"/>
<dbReference type="Proteomes" id="UP001161247">
    <property type="component" value="Chromosome 2"/>
</dbReference>
<accession>A0AAV1CK65</accession>
<evidence type="ECO:0000313" key="3">
    <source>
        <dbReference type="EMBL" id="CAI9095812.1"/>
    </source>
</evidence>
<evidence type="ECO:0000256" key="2">
    <source>
        <dbReference type="SAM" id="MobiDB-lite"/>
    </source>
</evidence>
<evidence type="ECO:0000313" key="4">
    <source>
        <dbReference type="Proteomes" id="UP001161247"/>
    </source>
</evidence>
<evidence type="ECO:0000256" key="1">
    <source>
        <dbReference type="SAM" id="Coils"/>
    </source>
</evidence>
<keyword evidence="4" id="KW-1185">Reference proteome</keyword>
<keyword evidence="1" id="KW-0175">Coiled coil</keyword>
<dbReference type="EMBL" id="OX459119">
    <property type="protein sequence ID" value="CAI9095812.1"/>
    <property type="molecule type" value="Genomic_DNA"/>
</dbReference>
<gene>
    <name evidence="3" type="ORF">OLC1_LOCUS6702</name>
</gene>